<name>C0ETV0_9FIRM</name>
<evidence type="ECO:0000256" key="5">
    <source>
        <dbReference type="ARBA" id="ARBA00022679"/>
    </source>
</evidence>
<evidence type="ECO:0000256" key="2">
    <source>
        <dbReference type="ARBA" id="ARBA00002764"/>
    </source>
</evidence>
<comment type="similarity">
    <text evidence="3 7">Belongs to the glycosyltransferase 1 family. Bacterial/plant glycogen synthase subfamily.</text>
</comment>
<dbReference type="Gene3D" id="3.40.50.2000">
    <property type="entry name" value="Glycogen Phosphorylase B"/>
    <property type="match status" value="2"/>
</dbReference>
<comment type="caution">
    <text evidence="11">The sequence shown here is derived from an EMBL/GenBank/DDBJ whole genome shotgun (WGS) entry which is preliminary data.</text>
</comment>
<evidence type="ECO:0000256" key="4">
    <source>
        <dbReference type="ARBA" id="ARBA00022676"/>
    </source>
</evidence>
<evidence type="ECO:0000256" key="8">
    <source>
        <dbReference type="SAM" id="MobiDB-lite"/>
    </source>
</evidence>
<evidence type="ECO:0000259" key="10">
    <source>
        <dbReference type="Pfam" id="PF08323"/>
    </source>
</evidence>
<feature type="binding site" evidence="7">
    <location>
        <position position="263"/>
    </location>
    <ligand>
        <name>ADP-alpha-D-glucose</name>
        <dbReference type="ChEBI" id="CHEBI:57498"/>
    </ligand>
</feature>
<reference evidence="11 12" key="2">
    <citation type="submission" date="2009-02" db="EMBL/GenBank/DDBJ databases">
        <title>Draft genome sequence of Eubacterium hallii (DSM 3353).</title>
        <authorList>
            <person name="Sudarsanam P."/>
            <person name="Ley R."/>
            <person name="Guruge J."/>
            <person name="Turnbaugh P.J."/>
            <person name="Mahowald M."/>
            <person name="Liep D."/>
            <person name="Gordon J."/>
        </authorList>
    </citation>
    <scope>NUCLEOTIDE SEQUENCE [LARGE SCALE GENOMIC DNA]</scope>
    <source>
        <strain evidence="11 12">DSM 3353</strain>
    </source>
</reference>
<dbReference type="Pfam" id="PF00534">
    <property type="entry name" value="Glycos_transf_1"/>
    <property type="match status" value="1"/>
</dbReference>
<dbReference type="GO" id="GO:0009011">
    <property type="term" value="F:alpha-1,4-glucan glucosyltransferase (ADP-glucose donor) activity"/>
    <property type="evidence" value="ECO:0007669"/>
    <property type="project" value="UniProtKB-UniRule"/>
</dbReference>
<dbReference type="GO" id="GO:0006334">
    <property type="term" value="P:nucleosome assembly"/>
    <property type="evidence" value="ECO:0007669"/>
    <property type="project" value="InterPro"/>
</dbReference>
<organism evidence="11 12">
    <name type="scientific">Anaerobutyricum hallii DSM 3353</name>
    <dbReference type="NCBI Taxonomy" id="411469"/>
    <lineage>
        <taxon>Bacteria</taxon>
        <taxon>Bacillati</taxon>
        <taxon>Bacillota</taxon>
        <taxon>Clostridia</taxon>
        <taxon>Lachnospirales</taxon>
        <taxon>Lachnospiraceae</taxon>
        <taxon>Anaerobutyricum</taxon>
    </lineage>
</organism>
<dbReference type="GO" id="GO:0030527">
    <property type="term" value="F:structural constituent of chromatin"/>
    <property type="evidence" value="ECO:0007669"/>
    <property type="project" value="InterPro"/>
</dbReference>
<dbReference type="CDD" id="cd03791">
    <property type="entry name" value="GT5_Glycogen_synthase_DULL1-like"/>
    <property type="match status" value="1"/>
</dbReference>
<feature type="compositionally biased region" description="Basic and acidic residues" evidence="8">
    <location>
        <begin position="49"/>
        <end position="74"/>
    </location>
</feature>
<gene>
    <name evidence="7 11" type="primary">glgA</name>
    <name evidence="11" type="ORF">EUBHAL_00832</name>
</gene>
<evidence type="ECO:0000313" key="12">
    <source>
        <dbReference type="Proteomes" id="UP000003174"/>
    </source>
</evidence>
<evidence type="ECO:0000256" key="3">
    <source>
        <dbReference type="ARBA" id="ARBA00010281"/>
    </source>
</evidence>
<accession>C0ETV0</accession>
<dbReference type="Pfam" id="PF08323">
    <property type="entry name" value="Glyco_transf_5"/>
    <property type="match status" value="1"/>
</dbReference>
<protein>
    <recommendedName>
        <fullName evidence="7">Glycogen synthase</fullName>
        <ecNumber evidence="7">2.4.1.21</ecNumber>
    </recommendedName>
    <alternativeName>
        <fullName evidence="7">Starch [bacterial glycogen] synthase</fullName>
    </alternativeName>
</protein>
<dbReference type="AlphaFoldDB" id="C0ETV0"/>
<evidence type="ECO:0000259" key="9">
    <source>
        <dbReference type="Pfam" id="PF00534"/>
    </source>
</evidence>
<dbReference type="PRINTS" id="PR00624">
    <property type="entry name" value="HISTONEH5"/>
</dbReference>
<feature type="domain" description="Starch synthase catalytic" evidence="10">
    <location>
        <begin position="251"/>
        <end position="487"/>
    </location>
</feature>
<dbReference type="SUPFAM" id="SSF53756">
    <property type="entry name" value="UDP-Glycosyltransferase/glycogen phosphorylase"/>
    <property type="match status" value="1"/>
</dbReference>
<comment type="catalytic activity">
    <reaction evidence="1 7">
        <text>[(1-&gt;4)-alpha-D-glucosyl](n) + ADP-alpha-D-glucose = [(1-&gt;4)-alpha-D-glucosyl](n+1) + ADP + H(+)</text>
        <dbReference type="Rhea" id="RHEA:18189"/>
        <dbReference type="Rhea" id="RHEA-COMP:9584"/>
        <dbReference type="Rhea" id="RHEA-COMP:9587"/>
        <dbReference type="ChEBI" id="CHEBI:15378"/>
        <dbReference type="ChEBI" id="CHEBI:15444"/>
        <dbReference type="ChEBI" id="CHEBI:57498"/>
        <dbReference type="ChEBI" id="CHEBI:456216"/>
        <dbReference type="EC" id="2.4.1.21"/>
    </reaction>
</comment>
<dbReference type="InterPro" id="IPR013534">
    <property type="entry name" value="Starch_synth_cat_dom"/>
</dbReference>
<evidence type="ECO:0000256" key="6">
    <source>
        <dbReference type="ARBA" id="ARBA00023056"/>
    </source>
</evidence>
<dbReference type="EC" id="2.4.1.21" evidence="7"/>
<keyword evidence="6 7" id="KW-0320">Glycogen biosynthesis</keyword>
<feature type="compositionally biased region" description="Low complexity" evidence="8">
    <location>
        <begin position="35"/>
        <end position="48"/>
    </location>
</feature>
<dbReference type="HAMAP" id="MF_00484">
    <property type="entry name" value="Glycogen_synth"/>
    <property type="match status" value="1"/>
</dbReference>
<feature type="region of interest" description="Disordered" evidence="8">
    <location>
        <begin position="31"/>
        <end position="178"/>
    </location>
</feature>
<dbReference type="PANTHER" id="PTHR45825">
    <property type="entry name" value="GRANULE-BOUND STARCH SYNTHASE 1, CHLOROPLASTIC/AMYLOPLASTIC"/>
    <property type="match status" value="1"/>
</dbReference>
<dbReference type="InterPro" id="IPR005819">
    <property type="entry name" value="H1/H5"/>
</dbReference>
<dbReference type="eggNOG" id="COG0297">
    <property type="taxonomic scope" value="Bacteria"/>
</dbReference>
<dbReference type="GO" id="GO:0003677">
    <property type="term" value="F:DNA binding"/>
    <property type="evidence" value="ECO:0007669"/>
    <property type="project" value="InterPro"/>
</dbReference>
<sequence length="731" mass="82121">MTVVVLFVKIIIYNTILWIGEREMAKKISTRKTTAKSSSTAKKTSVKNAEAEVKASVKEATVEPKTVAKEEAVKPKAAVKKTAKAKTPEKKETVEAKPEAKKEEAVKPKAAVKKTAKAKTPEKKETVEAKPEAKKEEAVKPKPAAKKKTAKAKTSEKKAAVKAKPVVKKEEAAEPKTEVKEKTVKAKPAAKKAEVEVKEPVKKVEIETKVPAKKVAVKAEAPSKKEVAEPQTTVKQDIPMEQPDLGPRRSVAFIGSECYPFVKTGGLGDVMSALPKALAKLNLDVKVILPRYKCIPQKYQEKMEYRGSFYMDLCADGKQYYVGIMEYQEDGVVYDFIDNDEFFSWGDPYTNLIDDIPKFCYFGKAALAALNYLDWTPDIVHCHDWQAALVPLYLRTCFSDTNVGRAIAVLTIHNLRFQGVYDRKTIQYWSGLPDYVFNKDCMIQNWLDANMLKGGITYSNKVTTVSNTYAWEIQTEEYGEGLEEHLRYHNNKVLGIVNGIDTDIWNPATDKLLASKYDAESAIKNKKANKKALQESLGLDVDDNKMVIGLISRLTNQKGLDLVNDVIPGIMDGNTQVVVLGTGDAQYEDTFRYYEDKYKGSFCAYIAYNENVAHNIYAGCDALLVPSRFEPCGLTQLISMRYGAVPIVRETGGLKDTVQPYNAFENTGNGFTFDRYESGLLYDAINRAKTLYFENRVYWDDMVVRDMNKDVSWEQSAKQYKDMYVELTPRY</sequence>
<dbReference type="Proteomes" id="UP000003174">
    <property type="component" value="Unassembled WGS sequence"/>
</dbReference>
<reference evidence="11 12" key="1">
    <citation type="submission" date="2009-01" db="EMBL/GenBank/DDBJ databases">
        <authorList>
            <person name="Fulton L."/>
            <person name="Clifton S."/>
            <person name="Fulton B."/>
            <person name="Xu J."/>
            <person name="Minx P."/>
            <person name="Pepin K.H."/>
            <person name="Johnson M."/>
            <person name="Bhonagiri V."/>
            <person name="Nash W.E."/>
            <person name="Mardis E.R."/>
            <person name="Wilson R.K."/>
        </authorList>
    </citation>
    <scope>NUCLEOTIDE SEQUENCE [LARGE SCALE GENOMIC DNA]</scope>
    <source>
        <strain evidence="11 12">DSM 3353</strain>
    </source>
</reference>
<dbReference type="InterPro" id="IPR001296">
    <property type="entry name" value="Glyco_trans_1"/>
</dbReference>
<feature type="domain" description="Glycosyl transferase family 1" evidence="9">
    <location>
        <begin position="541"/>
        <end position="691"/>
    </location>
</feature>
<feature type="compositionally biased region" description="Basic and acidic residues" evidence="8">
    <location>
        <begin position="119"/>
        <end position="140"/>
    </location>
</feature>
<comment type="function">
    <text evidence="2 7">Synthesizes alpha-1,4-glucan chains using ADP-glucose.</text>
</comment>
<keyword evidence="4 7" id="KW-0328">Glycosyltransferase</keyword>
<dbReference type="InterPro" id="IPR011835">
    <property type="entry name" value="GS/SS"/>
</dbReference>
<evidence type="ECO:0000256" key="1">
    <source>
        <dbReference type="ARBA" id="ARBA00001478"/>
    </source>
</evidence>
<keyword evidence="5 7" id="KW-0808">Transferase</keyword>
<dbReference type="GO" id="GO:0004373">
    <property type="term" value="F:alpha-1,4-glucan glucosyltransferase (UDP-glucose donor) activity"/>
    <property type="evidence" value="ECO:0007669"/>
    <property type="project" value="InterPro"/>
</dbReference>
<comment type="pathway">
    <text evidence="7">Glycan biosynthesis; glycogen biosynthesis.</text>
</comment>
<dbReference type="NCBIfam" id="TIGR02095">
    <property type="entry name" value="glgA"/>
    <property type="match status" value="1"/>
</dbReference>
<dbReference type="PANTHER" id="PTHR45825:SF11">
    <property type="entry name" value="ALPHA AMYLASE DOMAIN-CONTAINING PROTEIN"/>
    <property type="match status" value="1"/>
</dbReference>
<evidence type="ECO:0000313" key="11">
    <source>
        <dbReference type="EMBL" id="EEG37283.1"/>
    </source>
</evidence>
<dbReference type="EMBL" id="ACEP01000044">
    <property type="protein sequence ID" value="EEG37283.1"/>
    <property type="molecule type" value="Genomic_DNA"/>
</dbReference>
<proteinExistence type="inferred from homology"/>
<feature type="compositionally biased region" description="Basic and acidic residues" evidence="8">
    <location>
        <begin position="167"/>
        <end position="178"/>
    </location>
</feature>
<feature type="compositionally biased region" description="Basic and acidic residues" evidence="8">
    <location>
        <begin position="86"/>
        <end position="107"/>
    </location>
</feature>
<dbReference type="UniPathway" id="UPA00164"/>
<dbReference type="GO" id="GO:0005978">
    <property type="term" value="P:glycogen biosynthetic process"/>
    <property type="evidence" value="ECO:0007669"/>
    <property type="project" value="UniProtKB-UniRule"/>
</dbReference>
<dbReference type="GO" id="GO:0000786">
    <property type="term" value="C:nucleosome"/>
    <property type="evidence" value="ECO:0007669"/>
    <property type="project" value="InterPro"/>
</dbReference>
<evidence type="ECO:0000256" key="7">
    <source>
        <dbReference type="HAMAP-Rule" id="MF_00484"/>
    </source>
</evidence>